<proteinExistence type="predicted"/>
<comment type="caution">
    <text evidence="1">The sequence shown here is derived from an EMBL/GenBank/DDBJ whole genome shotgun (WGS) entry which is preliminary data.</text>
</comment>
<accession>A0A644WTZ7</accession>
<dbReference type="AlphaFoldDB" id="A0A644WTZ7"/>
<protein>
    <submittedName>
        <fullName evidence="1">Uncharacterized protein</fullName>
    </submittedName>
</protein>
<name>A0A644WTZ7_9ZZZZ</name>
<reference evidence="1" key="1">
    <citation type="submission" date="2019-08" db="EMBL/GenBank/DDBJ databases">
        <authorList>
            <person name="Kucharzyk K."/>
            <person name="Murdoch R.W."/>
            <person name="Higgins S."/>
            <person name="Loffler F."/>
        </authorList>
    </citation>
    <scope>NUCLEOTIDE SEQUENCE</scope>
</reference>
<sequence>MGGYHLDLFPYPAHAVQSDRAVHPELGRAVRNELRRGKCQGKSTFLHRFGQRIAASVFRLPESCSPVGFRHLLSLPGSECIHHHSKPSALDLVHSRYRPHSLIPGRHRPGGHISVSTQLVVRTDHFGTQFISQCHS</sequence>
<organism evidence="1">
    <name type="scientific">bioreactor metagenome</name>
    <dbReference type="NCBI Taxonomy" id="1076179"/>
    <lineage>
        <taxon>unclassified sequences</taxon>
        <taxon>metagenomes</taxon>
        <taxon>ecological metagenomes</taxon>
    </lineage>
</organism>
<dbReference type="EMBL" id="VSSQ01001331">
    <property type="protein sequence ID" value="MPM07406.1"/>
    <property type="molecule type" value="Genomic_DNA"/>
</dbReference>
<evidence type="ECO:0000313" key="1">
    <source>
        <dbReference type="EMBL" id="MPM07406.1"/>
    </source>
</evidence>
<gene>
    <name evidence="1" type="ORF">SDC9_53712</name>
</gene>